<dbReference type="InterPro" id="IPR038555">
    <property type="entry name" value="Zincin_1_sf"/>
</dbReference>
<dbReference type="AlphaFoldDB" id="A0A7W7Y9W1"/>
<organism evidence="1 2">
    <name type="scientific">Prosthecobacter vanneervenii</name>
    <dbReference type="NCBI Taxonomy" id="48466"/>
    <lineage>
        <taxon>Bacteria</taxon>
        <taxon>Pseudomonadati</taxon>
        <taxon>Verrucomicrobiota</taxon>
        <taxon>Verrucomicrobiia</taxon>
        <taxon>Verrucomicrobiales</taxon>
        <taxon>Verrucomicrobiaceae</taxon>
        <taxon>Prosthecobacter</taxon>
    </lineage>
</organism>
<gene>
    <name evidence="1" type="ORF">HNQ65_001880</name>
</gene>
<dbReference type="SUPFAM" id="SSF55486">
    <property type="entry name" value="Metalloproteases ('zincins'), catalytic domain"/>
    <property type="match status" value="1"/>
</dbReference>
<dbReference type="EMBL" id="JACHIG010000003">
    <property type="protein sequence ID" value="MBB5032303.1"/>
    <property type="molecule type" value="Genomic_DNA"/>
</dbReference>
<comment type="caution">
    <text evidence="1">The sequence shown here is derived from an EMBL/GenBank/DDBJ whole genome shotgun (WGS) entry which is preliminary data.</text>
</comment>
<dbReference type="Proteomes" id="UP000590740">
    <property type="component" value="Unassembled WGS sequence"/>
</dbReference>
<proteinExistence type="predicted"/>
<reference evidence="1 2" key="1">
    <citation type="submission" date="2020-08" db="EMBL/GenBank/DDBJ databases">
        <title>Genomic Encyclopedia of Type Strains, Phase IV (KMG-IV): sequencing the most valuable type-strain genomes for metagenomic binning, comparative biology and taxonomic classification.</title>
        <authorList>
            <person name="Goeker M."/>
        </authorList>
    </citation>
    <scope>NUCLEOTIDE SEQUENCE [LARGE SCALE GENOMIC DNA]</scope>
    <source>
        <strain evidence="1 2">DSM 12252</strain>
    </source>
</reference>
<accession>A0A7W7Y9W1</accession>
<keyword evidence="1" id="KW-0378">Hydrolase</keyword>
<evidence type="ECO:0000313" key="2">
    <source>
        <dbReference type="Proteomes" id="UP000590740"/>
    </source>
</evidence>
<dbReference type="GO" id="GO:0006508">
    <property type="term" value="P:proteolysis"/>
    <property type="evidence" value="ECO:0007669"/>
    <property type="project" value="UniProtKB-KW"/>
</dbReference>
<keyword evidence="1" id="KW-0645">Protease</keyword>
<dbReference type="InterPro" id="IPR010428">
    <property type="entry name" value="Zincin_1"/>
</dbReference>
<dbReference type="Gene3D" id="3.30.2010.20">
    <property type="match status" value="1"/>
</dbReference>
<dbReference type="GO" id="GO:0008233">
    <property type="term" value="F:peptidase activity"/>
    <property type="evidence" value="ECO:0007669"/>
    <property type="project" value="UniProtKB-KW"/>
</dbReference>
<dbReference type="Pfam" id="PF06262">
    <property type="entry name" value="Zincin_1"/>
    <property type="match status" value="1"/>
</dbReference>
<evidence type="ECO:0000313" key="1">
    <source>
        <dbReference type="EMBL" id="MBB5032303.1"/>
    </source>
</evidence>
<protein>
    <submittedName>
        <fullName evidence="1">Putative Zn-dependent protease with MMP-like domain</fullName>
    </submittedName>
</protein>
<sequence length="123" mass="13913">MRFPRLLNIATRVVKDALQSLPADIRNEAADCRIEFVEMDSLMDTDEDLDPDLLGLFEGNARCDPLPESPDEMPRILLFLDNLWDECGGDLAVYRHEVRITFLHELGHYLGLDEDEVAALGLA</sequence>
<dbReference type="RefSeq" id="WP_184339235.1">
    <property type="nucleotide sequence ID" value="NZ_JACHIG010000003.1"/>
</dbReference>
<name>A0A7W7Y9W1_9BACT</name>
<keyword evidence="2" id="KW-1185">Reference proteome</keyword>